<comment type="caution">
    <text evidence="2">The sequence shown here is derived from an EMBL/GenBank/DDBJ whole genome shotgun (WGS) entry which is preliminary data.</text>
</comment>
<dbReference type="EMBL" id="PNHP01000007">
    <property type="protein sequence ID" value="PMC80847.1"/>
    <property type="molecule type" value="Genomic_DNA"/>
</dbReference>
<feature type="transmembrane region" description="Helical" evidence="1">
    <location>
        <begin position="115"/>
        <end position="134"/>
    </location>
</feature>
<gene>
    <name evidence="2" type="ORF">CJ192_08625</name>
</gene>
<evidence type="ECO:0000313" key="2">
    <source>
        <dbReference type="EMBL" id="PMC80847.1"/>
    </source>
</evidence>
<feature type="transmembrane region" description="Helical" evidence="1">
    <location>
        <begin position="12"/>
        <end position="33"/>
    </location>
</feature>
<reference evidence="2 3" key="1">
    <citation type="submission" date="2017-09" db="EMBL/GenBank/DDBJ databases">
        <title>Bacterial strain isolated from the female urinary microbiota.</title>
        <authorList>
            <person name="Thomas-White K."/>
            <person name="Kumar N."/>
            <person name="Forster S."/>
            <person name="Putonti C."/>
            <person name="Lawley T."/>
            <person name="Wolfe A.J."/>
        </authorList>
    </citation>
    <scope>NUCLEOTIDE SEQUENCE [LARGE SCALE GENOMIC DNA]</scope>
    <source>
        <strain evidence="2 3">UMB0204</strain>
    </source>
</reference>
<feature type="transmembrane region" description="Helical" evidence="1">
    <location>
        <begin position="39"/>
        <end position="58"/>
    </location>
</feature>
<dbReference type="GeneID" id="84579248"/>
<evidence type="ECO:0000313" key="3">
    <source>
        <dbReference type="Proteomes" id="UP000235658"/>
    </source>
</evidence>
<dbReference type="Proteomes" id="UP000235658">
    <property type="component" value="Unassembled WGS sequence"/>
</dbReference>
<evidence type="ECO:0000256" key="1">
    <source>
        <dbReference type="SAM" id="Phobius"/>
    </source>
</evidence>
<feature type="transmembrane region" description="Helical" evidence="1">
    <location>
        <begin position="70"/>
        <end position="95"/>
    </location>
</feature>
<protein>
    <submittedName>
        <fullName evidence="2">Uncharacterized protein</fullName>
    </submittedName>
</protein>
<sequence length="145" mass="16930">MKKRFERFLSTSLLLTILVVLLSNLMLILTKINPQIVNHIWNISFIISWVIMLAYPLYILMEKNSRGYSIFLALISVVVFSLLSFHALLVISNYTPLLPKYIAVDGRITDYWQEIFYSGLIIIYVGHIINLVLIKRIKNKEEIKK</sequence>
<dbReference type="RefSeq" id="WP_102198483.1">
    <property type="nucleotide sequence ID" value="NZ_JAHAHW010000005.1"/>
</dbReference>
<name>A0A2N6UH21_9FIRM</name>
<accession>A0A2N6UH21</accession>
<organism evidence="2 3">
    <name type="scientific">Anaerococcus hydrogenalis</name>
    <dbReference type="NCBI Taxonomy" id="33029"/>
    <lineage>
        <taxon>Bacteria</taxon>
        <taxon>Bacillati</taxon>
        <taxon>Bacillota</taxon>
        <taxon>Tissierellia</taxon>
        <taxon>Tissierellales</taxon>
        <taxon>Peptoniphilaceae</taxon>
        <taxon>Anaerococcus</taxon>
    </lineage>
</organism>
<proteinExistence type="predicted"/>
<keyword evidence="1" id="KW-0472">Membrane</keyword>
<keyword evidence="1" id="KW-0812">Transmembrane</keyword>
<keyword evidence="1" id="KW-1133">Transmembrane helix</keyword>
<dbReference type="AlphaFoldDB" id="A0A2N6UH21"/>